<gene>
    <name evidence="2" type="ORF">K1718_13370</name>
</gene>
<keyword evidence="3" id="KW-1185">Reference proteome</keyword>
<protein>
    <submittedName>
        <fullName evidence="2">Uncharacterized protein</fullName>
    </submittedName>
</protein>
<name>A0ABY8FA73_9HYPH</name>
<feature type="compositionally biased region" description="Low complexity" evidence="1">
    <location>
        <begin position="34"/>
        <end position="43"/>
    </location>
</feature>
<dbReference type="EMBL" id="CP120863">
    <property type="protein sequence ID" value="WFE92309.1"/>
    <property type="molecule type" value="Genomic_DNA"/>
</dbReference>
<evidence type="ECO:0000313" key="2">
    <source>
        <dbReference type="EMBL" id="WFE92309.1"/>
    </source>
</evidence>
<feature type="compositionally biased region" description="Basic and acidic residues" evidence="1">
    <location>
        <begin position="20"/>
        <end position="31"/>
    </location>
</feature>
<proteinExistence type="predicted"/>
<accession>A0ABY8FA73</accession>
<organism evidence="2 3">
    <name type="scientific">Roseibium porphyridii</name>
    <dbReference type="NCBI Taxonomy" id="2866279"/>
    <lineage>
        <taxon>Bacteria</taxon>
        <taxon>Pseudomonadati</taxon>
        <taxon>Pseudomonadota</taxon>
        <taxon>Alphaproteobacteria</taxon>
        <taxon>Hyphomicrobiales</taxon>
        <taxon>Stappiaceae</taxon>
        <taxon>Roseibium</taxon>
    </lineage>
</organism>
<dbReference type="Proteomes" id="UP001209803">
    <property type="component" value="Chromosome"/>
</dbReference>
<reference evidence="2 3" key="1">
    <citation type="submission" date="2023-03" db="EMBL/GenBank/DDBJ databases">
        <title>Roseibium porphyridii sp. nov. and Roseibium rhodosorbium sp. nov. isolated from marine algae, Porphyridium cruentum and Rhodosorus marinus, respectively.</title>
        <authorList>
            <person name="Lee M.W."/>
            <person name="Choi B.J."/>
            <person name="Lee J.K."/>
            <person name="Choi D.G."/>
            <person name="Baek J.H."/>
            <person name="Bayburt H."/>
            <person name="Kim J.M."/>
            <person name="Han D.M."/>
            <person name="Kim K.H."/>
            <person name="Jeon C.O."/>
        </authorList>
    </citation>
    <scope>NUCLEOTIDE SEQUENCE [LARGE SCALE GENOMIC DNA]</scope>
    <source>
        <strain evidence="2 3">KMA01</strain>
    </source>
</reference>
<sequence>MIASWPSTLPLPDRQTYGKQPDEARIRRRPDSGPPGSRGRFSSAARQVALSIDIDRNQKAVFDRFFQHELAEGSLPFTMPDPTTHGWQLFTAAESPLLTVDGTPIALAATWLCLFGDGLPSEAIRGVRFQISFQIAVMP</sequence>
<evidence type="ECO:0000313" key="3">
    <source>
        <dbReference type="Proteomes" id="UP001209803"/>
    </source>
</evidence>
<evidence type="ECO:0000256" key="1">
    <source>
        <dbReference type="SAM" id="MobiDB-lite"/>
    </source>
</evidence>
<dbReference type="RefSeq" id="WP_265682260.1">
    <property type="nucleotide sequence ID" value="NZ_CP120863.1"/>
</dbReference>
<feature type="region of interest" description="Disordered" evidence="1">
    <location>
        <begin position="1"/>
        <end position="43"/>
    </location>
</feature>